<dbReference type="Gene3D" id="1.10.1200.10">
    <property type="entry name" value="ACP-like"/>
    <property type="match status" value="1"/>
</dbReference>
<organism evidence="8 9">
    <name type="scientific">Chitinophaga solisilvae</name>
    <dbReference type="NCBI Taxonomy" id="1233460"/>
    <lineage>
        <taxon>Bacteria</taxon>
        <taxon>Pseudomonadati</taxon>
        <taxon>Bacteroidota</taxon>
        <taxon>Chitinophagia</taxon>
        <taxon>Chitinophagales</taxon>
        <taxon>Chitinophagaceae</taxon>
        <taxon>Chitinophaga</taxon>
    </lineage>
</organism>
<keyword evidence="2" id="KW-0596">Phosphopantetheine</keyword>
<protein>
    <submittedName>
        <fullName evidence="8">AMP-binding protein</fullName>
    </submittedName>
</protein>
<dbReference type="InterPro" id="IPR042099">
    <property type="entry name" value="ANL_N_sf"/>
</dbReference>
<dbReference type="Gene3D" id="3.30.300.30">
    <property type="match status" value="1"/>
</dbReference>
<dbReference type="GO" id="GO:0006633">
    <property type="term" value="P:fatty acid biosynthetic process"/>
    <property type="evidence" value="ECO:0007669"/>
    <property type="project" value="TreeGrafter"/>
</dbReference>
<name>A0A9Q5GV97_9BACT</name>
<evidence type="ECO:0000256" key="3">
    <source>
        <dbReference type="ARBA" id="ARBA00022553"/>
    </source>
</evidence>
<dbReference type="FunFam" id="3.40.50.12780:FF:000013">
    <property type="entry name" value="Long-chain-fatty-acid--AMP ligase FadD32"/>
    <property type="match status" value="1"/>
</dbReference>
<evidence type="ECO:0000256" key="1">
    <source>
        <dbReference type="ARBA" id="ARBA00006432"/>
    </source>
</evidence>
<keyword evidence="5" id="KW-0276">Fatty acid metabolism</keyword>
<accession>A0A9Q5GV97</accession>
<evidence type="ECO:0000256" key="5">
    <source>
        <dbReference type="ARBA" id="ARBA00022832"/>
    </source>
</evidence>
<dbReference type="PROSITE" id="PS50075">
    <property type="entry name" value="CARRIER"/>
    <property type="match status" value="1"/>
</dbReference>
<dbReference type="Gene3D" id="3.40.50.12780">
    <property type="entry name" value="N-terminal domain of ligase-like"/>
    <property type="match status" value="1"/>
</dbReference>
<dbReference type="InterPro" id="IPR040097">
    <property type="entry name" value="FAAL/FAAC"/>
</dbReference>
<dbReference type="EMBL" id="RIAR02000001">
    <property type="protein sequence ID" value="NSL90994.1"/>
    <property type="molecule type" value="Genomic_DNA"/>
</dbReference>
<evidence type="ECO:0000259" key="7">
    <source>
        <dbReference type="PROSITE" id="PS50075"/>
    </source>
</evidence>
<feature type="domain" description="Carrier" evidence="7">
    <location>
        <begin position="552"/>
        <end position="630"/>
    </location>
</feature>
<dbReference type="InterPro" id="IPR045851">
    <property type="entry name" value="AMP-bd_C_sf"/>
</dbReference>
<keyword evidence="6" id="KW-0443">Lipid metabolism</keyword>
<proteinExistence type="inferred from homology"/>
<dbReference type="GO" id="GO:0070566">
    <property type="term" value="F:adenylyltransferase activity"/>
    <property type="evidence" value="ECO:0007669"/>
    <property type="project" value="TreeGrafter"/>
</dbReference>
<dbReference type="Pfam" id="PF00550">
    <property type="entry name" value="PP-binding"/>
    <property type="match status" value="1"/>
</dbReference>
<dbReference type="Pfam" id="PF00501">
    <property type="entry name" value="AMP-binding"/>
    <property type="match status" value="1"/>
</dbReference>
<dbReference type="InterPro" id="IPR006162">
    <property type="entry name" value="Ppantetheine_attach_site"/>
</dbReference>
<dbReference type="InterPro" id="IPR009081">
    <property type="entry name" value="PP-bd_ACP"/>
</dbReference>
<dbReference type="InterPro" id="IPR000873">
    <property type="entry name" value="AMP-dep_synth/lig_dom"/>
</dbReference>
<dbReference type="SUPFAM" id="SSF47336">
    <property type="entry name" value="ACP-like"/>
    <property type="match status" value="1"/>
</dbReference>
<dbReference type="GO" id="GO:0071766">
    <property type="term" value="P:Actinobacterium-type cell wall biogenesis"/>
    <property type="evidence" value="ECO:0007669"/>
    <property type="project" value="UniProtKB-ARBA"/>
</dbReference>
<dbReference type="PANTHER" id="PTHR22754:SF32">
    <property type="entry name" value="DISCO-INTERACTING PROTEIN 2"/>
    <property type="match status" value="1"/>
</dbReference>
<keyword evidence="9" id="KW-1185">Reference proteome</keyword>
<keyword evidence="3" id="KW-0597">Phosphoprotein</keyword>
<reference evidence="8" key="1">
    <citation type="submission" date="2020-05" db="EMBL/GenBank/DDBJ databases">
        <title>Chitinophaga laudate sp. nov., isolated from a tropical peat swamp.</title>
        <authorList>
            <person name="Goh C.B.S."/>
            <person name="Lee M.S."/>
            <person name="Parimannan S."/>
            <person name="Pasbakhsh P."/>
            <person name="Yule C.M."/>
            <person name="Rajandas H."/>
            <person name="Loke S."/>
            <person name="Croft L."/>
            <person name="Tan J.B.L."/>
        </authorList>
    </citation>
    <scope>NUCLEOTIDE SEQUENCE</scope>
    <source>
        <strain evidence="8">Mgbs1</strain>
    </source>
</reference>
<dbReference type="PROSITE" id="PS00455">
    <property type="entry name" value="AMP_BINDING"/>
    <property type="match status" value="1"/>
</dbReference>
<gene>
    <name evidence="8" type="ORF">ECE50_029485</name>
</gene>
<dbReference type="OrthoDB" id="9765680at2"/>
<evidence type="ECO:0000256" key="4">
    <source>
        <dbReference type="ARBA" id="ARBA00022598"/>
    </source>
</evidence>
<dbReference type="SUPFAM" id="SSF56801">
    <property type="entry name" value="Acetyl-CoA synthetase-like"/>
    <property type="match status" value="1"/>
</dbReference>
<evidence type="ECO:0000256" key="2">
    <source>
        <dbReference type="ARBA" id="ARBA00022450"/>
    </source>
</evidence>
<dbReference type="PROSITE" id="PS00012">
    <property type="entry name" value="PHOSPHOPANTETHEINE"/>
    <property type="match status" value="1"/>
</dbReference>
<dbReference type="AlphaFoldDB" id="A0A9Q5GV97"/>
<dbReference type="InterPro" id="IPR036736">
    <property type="entry name" value="ACP-like_sf"/>
</dbReference>
<dbReference type="GO" id="GO:0005886">
    <property type="term" value="C:plasma membrane"/>
    <property type="evidence" value="ECO:0007669"/>
    <property type="project" value="TreeGrafter"/>
</dbReference>
<evidence type="ECO:0000313" key="8">
    <source>
        <dbReference type="EMBL" id="NSL90994.1"/>
    </source>
</evidence>
<dbReference type="Pfam" id="PF23024">
    <property type="entry name" value="AMP-dom_DIP2-like"/>
    <property type="match status" value="1"/>
</dbReference>
<dbReference type="InterPro" id="IPR025110">
    <property type="entry name" value="AMP-bd_C"/>
</dbReference>
<dbReference type="PANTHER" id="PTHR22754">
    <property type="entry name" value="DISCO-INTERACTING PROTEIN 2 DIP2 -RELATED"/>
    <property type="match status" value="1"/>
</dbReference>
<sequence>MLRIIDYLTYHASVSPFKTAFIISGKGLEPDQRISYGKLEEEVLSQAMQLAAHHLHGKRVVLVYQDVLSFIVSFFACHYSGAVPVPVPYVQSSRQFARLQHIIDDAMPAAILCRKATARYLEDAAALLLFTDGWNNPAPVTESQPHDIALLQYTSGSTSDPKGVVISHQNLIHNQEMIAQTFRCDSQSVIFSWLPFHHDMGLIGNILHTVFMGCTGVLMDPADFIQQPLRWLEGISRYKATHSGGPNFAYDLCTDRIPADKVSTLDLSSWKVAFNGSEVIRPSTLERFTAHFAAAGYNPHACTPCYGLAEATLLVAVYHDEQQPVCIHEDRQLIGVGAAVPGITVKIISAATGQPVAAGEEGEICIAGDSVTVGYWRRNNQAYFYEQDGLRFLRTGDLGFFHQEQLFVQGRLKEMMIIRGKNIYPTDVEQAVAGSNGDIENNGVAVFCTDAASEQVVAVIEIKRSAVRSLEPAIVIAAARRAMTGRFGITPHDILLVSPFTIPRTTSGKLQRSKCVGWYQEGLFKSMASLQQLPEEIIHTAVADVEDIAAHPDSYKIQDYLLRIVSEKTGSAVYAGDVYHTDLTDLGLESMQQVELLNKVNRELDLNINISAVMENNTISALSALLENMLWLKNRQISDNEVII</sequence>
<comment type="similarity">
    <text evidence="1">Belongs to the ATP-dependent AMP-binding enzyme family.</text>
</comment>
<evidence type="ECO:0000313" key="9">
    <source>
        <dbReference type="Proteomes" id="UP000281028"/>
    </source>
</evidence>
<comment type="caution">
    <text evidence="8">The sequence shown here is derived from an EMBL/GenBank/DDBJ whole genome shotgun (WGS) entry which is preliminary data.</text>
</comment>
<keyword evidence="4" id="KW-0436">Ligase</keyword>
<dbReference type="Proteomes" id="UP000281028">
    <property type="component" value="Unassembled WGS sequence"/>
</dbReference>
<dbReference type="InterPro" id="IPR020845">
    <property type="entry name" value="AMP-binding_CS"/>
</dbReference>
<dbReference type="GO" id="GO:0016874">
    <property type="term" value="F:ligase activity"/>
    <property type="evidence" value="ECO:0007669"/>
    <property type="project" value="UniProtKB-KW"/>
</dbReference>
<evidence type="ECO:0000256" key="6">
    <source>
        <dbReference type="ARBA" id="ARBA00023098"/>
    </source>
</evidence>
<dbReference type="CDD" id="cd05931">
    <property type="entry name" value="FAAL"/>
    <property type="match status" value="1"/>
</dbReference>